<evidence type="ECO:0000256" key="1">
    <source>
        <dbReference type="ARBA" id="ARBA00022801"/>
    </source>
</evidence>
<comment type="caution">
    <text evidence="3">The sequence shown here is derived from an EMBL/GenBank/DDBJ whole genome shotgun (WGS) entry which is preliminary data.</text>
</comment>
<feature type="domain" description="Peptidase S9 prolyl oligopeptidase catalytic" evidence="2">
    <location>
        <begin position="419"/>
        <end position="625"/>
    </location>
</feature>
<sequence>MKILLVIFVFTFGINITSSIASPIPANKLYAPPALSNLQFSPNEKYISGEVVEDKGKFLSLIDIKTNEYTNIIKLDPDENITEYSWLDNNNIYVKYSRGQSSFQVMLNITLKNGAVSSEVNRLMFQGSLVRGNHNSGAVLYGYKSRTSEYEKLYEVTVNELKNGLFSSKNLIDDKLKNAYGYFFDKNKEMLFALTVDSDAKKVDFHYRHLKNTNWQHLFSISSGKETFIPQHIIDSNTMFVLSNQSTDKVALHKFDIKRQQVTELVYENPKFDLIDSTFDDNNQLQSVSYYENGQLNIQYFDQQANLQQAKFRNSFPNKHTVVTTTSSSGKFSALYVYASDDPGTRYIYNNETNTAFLLSKVLPNLEGYPLSKTETFTVKSDTGVSVESYLTLPLPESANGVLLVMPHGGPVGVRDYDSFNPESQYLTSRGFAVLRVNFRGSTGYGKAFLKSGVGQFGLDIEKDITAAVENIRATHHFSRSCAIGASYGGYSSMMLAIKHPDQYQCVVGAYGIYDLPLLFNSNNVKTTEEYRQMTANTVGKYSAELKETSPVYLSEKINFPVLLIAGANDMTAELEHSHRLEYVLKARDRAPETLYYKKTGHGHNSRYWQQHEIISTADFLQRTLALPEYESVIEKDKNQLASLAEDYLQLGDARNWESKIELNKELAMSYYLRASKMGSGRANYIVGMKHYENDEKLTSISWFEKAALAGFAPANYMLGIIFNGEDGIPSDLPKAFHYFELANKQGADAKARLMMAKALCIGSGINKDVSRCAELLKLSDLKAKSTYLQENEVNKSSLSLQTQVIAEIFAESDFNSSELRLLQDVIDSEFNIKLKPFTLDDITAGIIIKSGGRRDKSEVQETKIIKFNPGNVIGVVFSLDKISKKDKVGLVCNWSYLDAEGNTKALNNHLLWSDNDINEWSCTHKILPTDQSTGNYILTLRDLTDNILLVKEFNMSQ</sequence>
<dbReference type="InterPro" id="IPR006597">
    <property type="entry name" value="Sel1-like"/>
</dbReference>
<evidence type="ECO:0000259" key="2">
    <source>
        <dbReference type="Pfam" id="PF00326"/>
    </source>
</evidence>
<protein>
    <submittedName>
        <fullName evidence="3">Prolyl oligopeptidase family serine peptidase</fullName>
    </submittedName>
</protein>
<dbReference type="SMART" id="SM00671">
    <property type="entry name" value="SEL1"/>
    <property type="match status" value="3"/>
</dbReference>
<name>A0ABX1KRA1_9GAMM</name>
<organism evidence="3 4">
    <name type="scientific">Shewanella oncorhynchi</name>
    <dbReference type="NCBI Taxonomy" id="2726434"/>
    <lineage>
        <taxon>Bacteria</taxon>
        <taxon>Pseudomonadati</taxon>
        <taxon>Pseudomonadota</taxon>
        <taxon>Gammaproteobacteria</taxon>
        <taxon>Alteromonadales</taxon>
        <taxon>Shewanellaceae</taxon>
        <taxon>Shewanella</taxon>
    </lineage>
</organism>
<keyword evidence="4" id="KW-1185">Reference proteome</keyword>
<dbReference type="Gene3D" id="3.40.50.1820">
    <property type="entry name" value="alpha/beta hydrolase"/>
    <property type="match status" value="1"/>
</dbReference>
<proteinExistence type="predicted"/>
<dbReference type="InterPro" id="IPR001375">
    <property type="entry name" value="Peptidase_S9_cat"/>
</dbReference>
<dbReference type="InterPro" id="IPR029058">
    <property type="entry name" value="AB_hydrolase_fold"/>
</dbReference>
<keyword evidence="1" id="KW-0378">Hydrolase</keyword>
<dbReference type="PANTHER" id="PTHR42776">
    <property type="entry name" value="SERINE PEPTIDASE S9 FAMILY MEMBER"/>
    <property type="match status" value="1"/>
</dbReference>
<evidence type="ECO:0000313" key="3">
    <source>
        <dbReference type="EMBL" id="NLQ24725.1"/>
    </source>
</evidence>
<dbReference type="Proteomes" id="UP000527352">
    <property type="component" value="Unassembled WGS sequence"/>
</dbReference>
<reference evidence="3 4" key="1">
    <citation type="submission" date="2020-04" db="EMBL/GenBank/DDBJ databases">
        <title>The first description of lens atrophy caused by putative novel Shewanella sp. that is a new emerging pathogen for cultured rainbow trout?</title>
        <authorList>
            <person name="Saticioglu I.B."/>
            <person name="Duman M."/>
            <person name="Altun S."/>
        </authorList>
    </citation>
    <scope>NUCLEOTIDE SEQUENCE [LARGE SCALE GENOMIC DNA]</scope>
    <source>
        <strain evidence="3 4">S-1</strain>
    </source>
</reference>
<dbReference type="InterPro" id="IPR011990">
    <property type="entry name" value="TPR-like_helical_dom_sf"/>
</dbReference>
<dbReference type="Gene3D" id="1.25.40.10">
    <property type="entry name" value="Tetratricopeptide repeat domain"/>
    <property type="match status" value="1"/>
</dbReference>
<dbReference type="RefSeq" id="WP_168826879.1">
    <property type="nucleotide sequence ID" value="NZ_JABAEB010000012.1"/>
</dbReference>
<dbReference type="PANTHER" id="PTHR42776:SF27">
    <property type="entry name" value="DIPEPTIDYL PEPTIDASE FAMILY MEMBER 6"/>
    <property type="match status" value="1"/>
</dbReference>
<dbReference type="EMBL" id="JABAEB010000012">
    <property type="protein sequence ID" value="NLQ24725.1"/>
    <property type="molecule type" value="Genomic_DNA"/>
</dbReference>
<gene>
    <name evidence="3" type="ORF">HGO26_17795</name>
</gene>
<accession>A0ABX1KRA1</accession>
<dbReference type="Pfam" id="PF08238">
    <property type="entry name" value="Sel1"/>
    <property type="match status" value="4"/>
</dbReference>
<dbReference type="SUPFAM" id="SSF50993">
    <property type="entry name" value="Peptidase/esterase 'gauge' domain"/>
    <property type="match status" value="1"/>
</dbReference>
<dbReference type="SUPFAM" id="SSF53474">
    <property type="entry name" value="alpha/beta-Hydrolases"/>
    <property type="match status" value="1"/>
</dbReference>
<dbReference type="SUPFAM" id="SSF81901">
    <property type="entry name" value="HCP-like"/>
    <property type="match status" value="1"/>
</dbReference>
<evidence type="ECO:0000313" key="4">
    <source>
        <dbReference type="Proteomes" id="UP000527352"/>
    </source>
</evidence>
<dbReference type="Pfam" id="PF00326">
    <property type="entry name" value="Peptidase_S9"/>
    <property type="match status" value="1"/>
</dbReference>